<organism evidence="5">
    <name type="scientific">Eremomyces bilateralis CBS 781.70</name>
    <dbReference type="NCBI Taxonomy" id="1392243"/>
    <lineage>
        <taxon>Eukaryota</taxon>
        <taxon>Fungi</taxon>
        <taxon>Dikarya</taxon>
        <taxon>Ascomycota</taxon>
        <taxon>Pezizomycotina</taxon>
        <taxon>Dothideomycetes</taxon>
        <taxon>Dothideomycetes incertae sedis</taxon>
        <taxon>Eremomycetales</taxon>
        <taxon>Eremomycetaceae</taxon>
        <taxon>Eremomyces</taxon>
    </lineage>
</organism>
<feature type="compositionally biased region" description="Low complexity" evidence="1">
    <location>
        <begin position="219"/>
        <end position="228"/>
    </location>
</feature>
<dbReference type="PROSITE" id="PS00022">
    <property type="entry name" value="EGF_1"/>
    <property type="match status" value="1"/>
</dbReference>
<dbReference type="PANTHER" id="PTHR17178:SF0">
    <property type="entry name" value="SERGLYCIN"/>
    <property type="match status" value="1"/>
</dbReference>
<dbReference type="RefSeq" id="XP_033531522.1">
    <property type="nucleotide sequence ID" value="XM_033673866.1"/>
</dbReference>
<feature type="compositionally biased region" description="Polar residues" evidence="1">
    <location>
        <begin position="78"/>
        <end position="91"/>
    </location>
</feature>
<evidence type="ECO:0000259" key="4">
    <source>
        <dbReference type="PROSITE" id="PS01186"/>
    </source>
</evidence>
<feature type="compositionally biased region" description="Low complexity" evidence="1">
    <location>
        <begin position="410"/>
        <end position="419"/>
    </location>
</feature>
<feature type="region of interest" description="Disordered" evidence="1">
    <location>
        <begin position="768"/>
        <end position="789"/>
    </location>
</feature>
<dbReference type="EMBL" id="ML975169">
    <property type="protein sequence ID" value="KAF1809891.1"/>
    <property type="molecule type" value="Genomic_DNA"/>
</dbReference>
<dbReference type="AlphaFoldDB" id="A0A6G1FW38"/>
<evidence type="ECO:0000256" key="1">
    <source>
        <dbReference type="SAM" id="MobiDB-lite"/>
    </source>
</evidence>
<accession>A0A6G1FW38</accession>
<evidence type="ECO:0000313" key="6">
    <source>
        <dbReference type="Proteomes" id="UP000504638"/>
    </source>
</evidence>
<feature type="compositionally biased region" description="Basic and acidic residues" evidence="1">
    <location>
        <begin position="263"/>
        <end position="293"/>
    </location>
</feature>
<dbReference type="GeneID" id="54414436"/>
<dbReference type="InterPro" id="IPR000742">
    <property type="entry name" value="EGF"/>
</dbReference>
<dbReference type="PROSITE" id="PS01186">
    <property type="entry name" value="EGF_2"/>
    <property type="match status" value="1"/>
</dbReference>
<feature type="compositionally biased region" description="Polar residues" evidence="1">
    <location>
        <begin position="536"/>
        <end position="552"/>
    </location>
</feature>
<keyword evidence="2" id="KW-0812">Transmembrane</keyword>
<reference evidence="7" key="3">
    <citation type="submission" date="2025-04" db="UniProtKB">
        <authorList>
            <consortium name="RefSeq"/>
        </authorList>
    </citation>
    <scope>IDENTIFICATION</scope>
    <source>
        <strain evidence="7">CBS 781.70</strain>
    </source>
</reference>
<dbReference type="OrthoDB" id="283575at2759"/>
<evidence type="ECO:0000313" key="7">
    <source>
        <dbReference type="RefSeq" id="XP_033531522.1"/>
    </source>
</evidence>
<proteinExistence type="predicted"/>
<feature type="compositionally biased region" description="Polar residues" evidence="1">
    <location>
        <begin position="152"/>
        <end position="161"/>
    </location>
</feature>
<evidence type="ECO:0000259" key="3">
    <source>
        <dbReference type="PROSITE" id="PS00022"/>
    </source>
</evidence>
<feature type="transmembrane region" description="Helical" evidence="2">
    <location>
        <begin position="582"/>
        <end position="609"/>
    </location>
</feature>
<reference evidence="7" key="2">
    <citation type="submission" date="2020-04" db="EMBL/GenBank/DDBJ databases">
        <authorList>
            <consortium name="NCBI Genome Project"/>
        </authorList>
    </citation>
    <scope>NUCLEOTIDE SEQUENCE</scope>
    <source>
        <strain evidence="7">CBS 781.70</strain>
    </source>
</reference>
<feature type="compositionally biased region" description="Polar residues" evidence="1">
    <location>
        <begin position="769"/>
        <end position="789"/>
    </location>
</feature>
<gene>
    <name evidence="5 7" type="ORF">P152DRAFT_142628</name>
</gene>
<feature type="compositionally biased region" description="Polar residues" evidence="1">
    <location>
        <begin position="1"/>
        <end position="10"/>
    </location>
</feature>
<evidence type="ECO:0000256" key="2">
    <source>
        <dbReference type="SAM" id="Phobius"/>
    </source>
</evidence>
<name>A0A6G1FW38_9PEZI</name>
<protein>
    <recommendedName>
        <fullName evidence="3 4">EGF-like domain-containing protein</fullName>
    </recommendedName>
</protein>
<evidence type="ECO:0000313" key="5">
    <source>
        <dbReference type="EMBL" id="KAF1809891.1"/>
    </source>
</evidence>
<feature type="domain" description="EGF-like" evidence="3 4">
    <location>
        <begin position="649"/>
        <end position="660"/>
    </location>
</feature>
<feature type="compositionally biased region" description="Pro residues" evidence="1">
    <location>
        <begin position="208"/>
        <end position="218"/>
    </location>
</feature>
<feature type="region of interest" description="Disordered" evidence="1">
    <location>
        <begin position="1"/>
        <end position="334"/>
    </location>
</feature>
<keyword evidence="6" id="KW-1185">Reference proteome</keyword>
<dbReference type="PANTHER" id="PTHR17178">
    <property type="entry name" value="SECRETORY GRANULE PROTEOGLYCAN CORE PROTEIN"/>
    <property type="match status" value="1"/>
</dbReference>
<feature type="region of interest" description="Disordered" evidence="1">
    <location>
        <begin position="526"/>
        <end position="552"/>
    </location>
</feature>
<dbReference type="Proteomes" id="UP000504638">
    <property type="component" value="Unplaced"/>
</dbReference>
<sequence length="872" mass="92044">MAPGTSSKPTGSDDGDPALMRKGSVRAARERLRAAQHGQMLPREETLSVQQPPPRSSLLVSQFSPQSQQQHQRPPISTASPGSLGRSSESPGPQWPLPNDIIEEEPVPSVRRPAQQHQPKPNRGHPPQRPPRPAYVPDILDQTRQPPPQPRGNLQQPTQPTWPEEEFLEPDYPTAKPARPLTDSSQDSALAADYIPDFPVPNSGNMPRRPPTIGPPPSARRGPSSYYSQISYVSPIQEEAEHRASHGSFASSNVIPSGPHQFYYDEHSPSDEDAPHSPAVDGRHSRGEDHDESSGLVRQASLGKKAKPSLTTIKSGEDLKSHKGPKQSKPVNTKGAIAQAAIAVGTQGGAFAAGLGSQPDGPRPGSALSGGTGLLDPSSSSSESVDKVVKKQTVTSAPKKPMSPGPLSPPNRSRSPLVPGDLRKETGTPFDFGAKPPNQSTLSDRVGPRRPPRLNVDAVREAEIRGSLTSLPDLIRRATRLASNLDRGKTASRLGFEGWFDQAGDRGKGLDMEKDDRRSASLSDMLASFPPPGLATPTSPRTPTHGRSNRTLSGLSHHRFDSGYHLEKPPKARGRRVCGMRLGLFVVLLIILFCLVVAAIVIPIALIVLPGKNQAANSGFNSAFGVCQKQLTCANGGSVTVVADGSCGCICSNGFTGAACTQKSDVGCSTTAVPDVPNATVGTAIPRLLQAAQKNFSVPLEASKLLAVFAYSNTSCAAENALVSFNGLIARSLEPQEGSSTLPELALREAQGDAFITGGLVVAAPTLVPTGSSDNSPPAPTYTSPPISGTSTQIMDFARTAVLYILQESRNLDDAVLAQERLQAYFSRASSGSTKDSRVDAGNRNIVDLSGLRVKLGNGTVAGGSGNVTSSL</sequence>
<keyword evidence="2" id="KW-0472">Membrane</keyword>
<keyword evidence="2" id="KW-1133">Transmembrane helix</keyword>
<reference evidence="5 7" key="1">
    <citation type="submission" date="2020-01" db="EMBL/GenBank/DDBJ databases">
        <authorList>
            <consortium name="DOE Joint Genome Institute"/>
            <person name="Haridas S."/>
            <person name="Albert R."/>
            <person name="Binder M."/>
            <person name="Bloem J."/>
            <person name="Labutti K."/>
            <person name="Salamov A."/>
            <person name="Andreopoulos B."/>
            <person name="Baker S.E."/>
            <person name="Barry K."/>
            <person name="Bills G."/>
            <person name="Bluhm B.H."/>
            <person name="Cannon C."/>
            <person name="Castanera R."/>
            <person name="Culley D.E."/>
            <person name="Daum C."/>
            <person name="Ezra D."/>
            <person name="Gonzalez J.B."/>
            <person name="Henrissat B."/>
            <person name="Kuo A."/>
            <person name="Liang C."/>
            <person name="Lipzen A."/>
            <person name="Lutzoni F."/>
            <person name="Magnuson J."/>
            <person name="Mondo S."/>
            <person name="Nolan M."/>
            <person name="Ohm R."/>
            <person name="Pangilinan J."/>
            <person name="Park H.-J."/>
            <person name="Ramirez L."/>
            <person name="Alfaro M."/>
            <person name="Sun H."/>
            <person name="Tritt A."/>
            <person name="Yoshinaga Y."/>
            <person name="Zwiers L.-H."/>
            <person name="Turgeon B.G."/>
            <person name="Goodwin S.B."/>
            <person name="Spatafora J.W."/>
            <person name="Crous P.W."/>
            <person name="Grigoriev I.V."/>
        </authorList>
    </citation>
    <scope>NUCLEOTIDE SEQUENCE</scope>
    <source>
        <strain evidence="5 7">CBS 781.70</strain>
    </source>
</reference>
<feature type="region of interest" description="Disordered" evidence="1">
    <location>
        <begin position="350"/>
        <end position="453"/>
    </location>
</feature>
<feature type="compositionally biased region" description="Low complexity" evidence="1">
    <location>
        <begin position="56"/>
        <end position="77"/>
    </location>
</feature>